<proteinExistence type="predicted"/>
<name>A0ACC0UFP7_9AGAM</name>
<evidence type="ECO:0000313" key="1">
    <source>
        <dbReference type="EMBL" id="KAI9509657.1"/>
    </source>
</evidence>
<keyword evidence="2" id="KW-1185">Reference proteome</keyword>
<organism evidence="1 2">
    <name type="scientific">Russula earlei</name>
    <dbReference type="NCBI Taxonomy" id="71964"/>
    <lineage>
        <taxon>Eukaryota</taxon>
        <taxon>Fungi</taxon>
        <taxon>Dikarya</taxon>
        <taxon>Basidiomycota</taxon>
        <taxon>Agaricomycotina</taxon>
        <taxon>Agaricomycetes</taxon>
        <taxon>Russulales</taxon>
        <taxon>Russulaceae</taxon>
        <taxon>Russula</taxon>
    </lineage>
</organism>
<dbReference type="EMBL" id="JAGFNK010000059">
    <property type="protein sequence ID" value="KAI9509657.1"/>
    <property type="molecule type" value="Genomic_DNA"/>
</dbReference>
<accession>A0ACC0UFP7</accession>
<comment type="caution">
    <text evidence="1">The sequence shown here is derived from an EMBL/GenBank/DDBJ whole genome shotgun (WGS) entry which is preliminary data.</text>
</comment>
<evidence type="ECO:0000313" key="2">
    <source>
        <dbReference type="Proteomes" id="UP001207468"/>
    </source>
</evidence>
<gene>
    <name evidence="1" type="ORF">F5148DRAFT_1148165</name>
</gene>
<protein>
    <submittedName>
        <fullName evidence="1">Uncharacterized protein</fullName>
    </submittedName>
</protein>
<dbReference type="Proteomes" id="UP001207468">
    <property type="component" value="Unassembled WGS sequence"/>
</dbReference>
<reference evidence="1" key="1">
    <citation type="submission" date="2021-03" db="EMBL/GenBank/DDBJ databases">
        <title>Evolutionary priming and transition to the ectomycorrhizal habit in an iconic lineage of mushroom-forming fungi: is preadaptation a requirement?</title>
        <authorList>
            <consortium name="DOE Joint Genome Institute"/>
            <person name="Looney B.P."/>
            <person name="Miyauchi S."/>
            <person name="Morin E."/>
            <person name="Drula E."/>
            <person name="Courty P.E."/>
            <person name="Chicoki N."/>
            <person name="Fauchery L."/>
            <person name="Kohler A."/>
            <person name="Kuo A."/>
            <person name="LaButti K."/>
            <person name="Pangilinan J."/>
            <person name="Lipzen A."/>
            <person name="Riley R."/>
            <person name="Andreopoulos W."/>
            <person name="He G."/>
            <person name="Johnson J."/>
            <person name="Barry K.W."/>
            <person name="Grigoriev I.V."/>
            <person name="Nagy L."/>
            <person name="Hibbett D."/>
            <person name="Henrissat B."/>
            <person name="Matheny P.B."/>
            <person name="Labbe J."/>
            <person name="Martin A.F."/>
        </authorList>
    </citation>
    <scope>NUCLEOTIDE SEQUENCE</scope>
    <source>
        <strain evidence="1">BPL698</strain>
    </source>
</reference>
<sequence>MSEQFTMGLSITNPTHKIVKNMKAVITVVLIIQVSERKEHPHLTSLQVALPCDSDGHMAHLVCHHHLKQWHSKEIGTCLTVRLDLWVILGHCAQGCTNQLCGDVQMDIAVKELLDIVQALDFDPFDIISERIGVREERGLFHLEFFNRLYRIVDKIVVSCLRDICHQPVRRLEAKQQLTALLDVDHYQEALTSIQVLEQQDL</sequence>